<dbReference type="GO" id="GO:0005886">
    <property type="term" value="C:plasma membrane"/>
    <property type="evidence" value="ECO:0007669"/>
    <property type="project" value="TreeGrafter"/>
</dbReference>
<dbReference type="Pfam" id="PF13347">
    <property type="entry name" value="MFS_2"/>
    <property type="match status" value="1"/>
</dbReference>
<dbReference type="AlphaFoldDB" id="A0A1G9T1I0"/>
<dbReference type="RefSeq" id="WP_074520479.1">
    <property type="nucleotide sequence ID" value="NZ_FNHZ01000001.1"/>
</dbReference>
<feature type="transmembrane region" description="Helical" evidence="1">
    <location>
        <begin position="164"/>
        <end position="183"/>
    </location>
</feature>
<dbReference type="GO" id="GO:0008643">
    <property type="term" value="P:carbohydrate transport"/>
    <property type="evidence" value="ECO:0007669"/>
    <property type="project" value="InterPro"/>
</dbReference>
<feature type="transmembrane region" description="Helical" evidence="1">
    <location>
        <begin position="462"/>
        <end position="483"/>
    </location>
</feature>
<dbReference type="SUPFAM" id="SSF103473">
    <property type="entry name" value="MFS general substrate transporter"/>
    <property type="match status" value="1"/>
</dbReference>
<dbReference type="InterPro" id="IPR036259">
    <property type="entry name" value="MFS_trans_sf"/>
</dbReference>
<reference evidence="3" key="1">
    <citation type="submission" date="2016-10" db="EMBL/GenBank/DDBJ databases">
        <authorList>
            <person name="Varghese N."/>
            <person name="Submissions S."/>
        </authorList>
    </citation>
    <scope>NUCLEOTIDE SEQUENCE [LARGE SCALE GENOMIC DNA]</scope>
    <source>
        <strain evidence="3">M83</strain>
    </source>
</reference>
<dbReference type="GO" id="GO:0015293">
    <property type="term" value="F:symporter activity"/>
    <property type="evidence" value="ECO:0007669"/>
    <property type="project" value="InterPro"/>
</dbReference>
<dbReference type="PANTHER" id="PTHR11328">
    <property type="entry name" value="MAJOR FACILITATOR SUPERFAMILY DOMAIN-CONTAINING PROTEIN"/>
    <property type="match status" value="1"/>
</dbReference>
<dbReference type="EMBL" id="FNHZ01000001">
    <property type="protein sequence ID" value="SDM41496.1"/>
    <property type="molecule type" value="Genomic_DNA"/>
</dbReference>
<feature type="transmembrane region" description="Helical" evidence="1">
    <location>
        <begin position="268"/>
        <end position="289"/>
    </location>
</feature>
<feature type="transmembrane region" description="Helical" evidence="1">
    <location>
        <begin position="124"/>
        <end position="144"/>
    </location>
</feature>
<proteinExistence type="predicted"/>
<accession>A0A1G9T1I0</accession>
<dbReference type="OrthoDB" id="9764596at2"/>
<feature type="transmembrane region" description="Helical" evidence="1">
    <location>
        <begin position="92"/>
        <end position="112"/>
    </location>
</feature>
<gene>
    <name evidence="2" type="ORF">SAMN05216544_0175</name>
</gene>
<dbReference type="Proteomes" id="UP000187651">
    <property type="component" value="Unassembled WGS sequence"/>
</dbReference>
<sequence>MDAKREARIKRYMKEGGIHYAPLWRIIGFSGANMAGNLFMGLTMIMSFYLNGYVGMAVIIASSFSTITRLWDGITDPIVGFFVDKFSGNDHIGKTRLCLIAGGSLLLINSYLMFNVTDRLPEGIIRPIFFIFFTAIYYIGYTFLNISNHVGYVCLTNDPAQRNILSITGTIFVRVMRAVMQMVTASLAIKYGSIRSAAFFHEYWGIVAILAVIGIVISYICVLPKDIPEFSTIKKNKEDSVKFREYFDILKHNKPLQMMIVARATDQFSNTCKTSAITLVLYGIVVGNYNLSGGWTLYTTIVGLVMMTLGIGAIGTKLGLKKAMQVGSWGVVILDTVAILIWIFMDPKTLSLPGYLNGYGQEFSGFTIFTVCLFIVTVIGGGFQMIISSIINPMIADVNDYEAVRSGKYKAGMIATVFSFMDKLLSSFGPTFVGIGFAIIGFKDVFPDLNTPYSTKLLVMAIVFYYGLELLGAVFNIIAMKYYDLTPEKMKEVKEKIYEMRKANE</sequence>
<evidence type="ECO:0000256" key="1">
    <source>
        <dbReference type="SAM" id="Phobius"/>
    </source>
</evidence>
<keyword evidence="1" id="KW-0812">Transmembrane</keyword>
<evidence type="ECO:0000313" key="2">
    <source>
        <dbReference type="EMBL" id="SDM41496.1"/>
    </source>
</evidence>
<dbReference type="PANTHER" id="PTHR11328:SF24">
    <property type="entry name" value="MAJOR FACILITATOR SUPERFAMILY (MFS) PROFILE DOMAIN-CONTAINING PROTEIN"/>
    <property type="match status" value="1"/>
</dbReference>
<keyword evidence="3" id="KW-1185">Reference proteome</keyword>
<feature type="transmembrane region" description="Helical" evidence="1">
    <location>
        <begin position="365"/>
        <end position="387"/>
    </location>
</feature>
<feature type="transmembrane region" description="Helical" evidence="1">
    <location>
        <begin position="326"/>
        <end position="345"/>
    </location>
</feature>
<feature type="transmembrane region" description="Helical" evidence="1">
    <location>
        <begin position="52"/>
        <end position="71"/>
    </location>
</feature>
<feature type="transmembrane region" description="Helical" evidence="1">
    <location>
        <begin position="21"/>
        <end position="46"/>
    </location>
</feature>
<protein>
    <submittedName>
        <fullName evidence="2">Na+/melibiose symporter</fullName>
    </submittedName>
</protein>
<dbReference type="InterPro" id="IPR039672">
    <property type="entry name" value="MFS_2"/>
</dbReference>
<evidence type="ECO:0000313" key="3">
    <source>
        <dbReference type="Proteomes" id="UP000187651"/>
    </source>
</evidence>
<keyword evidence="1" id="KW-0472">Membrane</keyword>
<feature type="transmembrane region" description="Helical" evidence="1">
    <location>
        <begin position="295"/>
        <end position="314"/>
    </location>
</feature>
<keyword evidence="1" id="KW-1133">Transmembrane helix</keyword>
<organism evidence="2 3">
    <name type="scientific">Lachnospira pectinoschiza</name>
    <dbReference type="NCBI Taxonomy" id="28052"/>
    <lineage>
        <taxon>Bacteria</taxon>
        <taxon>Bacillati</taxon>
        <taxon>Bacillota</taxon>
        <taxon>Clostridia</taxon>
        <taxon>Lachnospirales</taxon>
        <taxon>Lachnospiraceae</taxon>
        <taxon>Lachnospira</taxon>
    </lineage>
</organism>
<name>A0A1G9T1I0_9FIRM</name>
<feature type="transmembrane region" description="Helical" evidence="1">
    <location>
        <begin position="203"/>
        <end position="223"/>
    </location>
</feature>
<feature type="transmembrane region" description="Helical" evidence="1">
    <location>
        <begin position="424"/>
        <end position="442"/>
    </location>
</feature>